<comment type="caution">
    <text evidence="2">The sequence shown here is derived from an EMBL/GenBank/DDBJ whole genome shotgun (WGS) entry which is preliminary data.</text>
</comment>
<evidence type="ECO:0000313" key="2">
    <source>
        <dbReference type="EMBL" id="KAK5117256.1"/>
    </source>
</evidence>
<proteinExistence type="predicted"/>
<organism evidence="2 3">
    <name type="scientific">Meristemomyces frigidus</name>
    <dbReference type="NCBI Taxonomy" id="1508187"/>
    <lineage>
        <taxon>Eukaryota</taxon>
        <taxon>Fungi</taxon>
        <taxon>Dikarya</taxon>
        <taxon>Ascomycota</taxon>
        <taxon>Pezizomycotina</taxon>
        <taxon>Dothideomycetes</taxon>
        <taxon>Dothideomycetidae</taxon>
        <taxon>Mycosphaerellales</taxon>
        <taxon>Teratosphaeriaceae</taxon>
        <taxon>Meristemomyces</taxon>
    </lineage>
</organism>
<evidence type="ECO:0000313" key="3">
    <source>
        <dbReference type="Proteomes" id="UP001310890"/>
    </source>
</evidence>
<feature type="chain" id="PRO_5042814684" description="Agglutinin-like protein" evidence="1">
    <location>
        <begin position="20"/>
        <end position="401"/>
    </location>
</feature>
<accession>A0AAN7TVW1</accession>
<dbReference type="Proteomes" id="UP001310890">
    <property type="component" value="Unassembled WGS sequence"/>
</dbReference>
<dbReference type="EMBL" id="JAVRRL010000005">
    <property type="protein sequence ID" value="KAK5117256.1"/>
    <property type="molecule type" value="Genomic_DNA"/>
</dbReference>
<dbReference type="AlphaFoldDB" id="A0AAN7TVW1"/>
<evidence type="ECO:0008006" key="4">
    <source>
        <dbReference type="Google" id="ProtNLM"/>
    </source>
</evidence>
<evidence type="ECO:0000256" key="1">
    <source>
        <dbReference type="SAM" id="SignalP"/>
    </source>
</evidence>
<gene>
    <name evidence="2" type="ORF">LTR62_005873</name>
</gene>
<protein>
    <recommendedName>
        <fullName evidence="4">Agglutinin-like protein</fullName>
    </recommendedName>
</protein>
<feature type="signal peptide" evidence="1">
    <location>
        <begin position="1"/>
        <end position="19"/>
    </location>
</feature>
<reference evidence="2" key="1">
    <citation type="submission" date="2023-08" db="EMBL/GenBank/DDBJ databases">
        <title>Black Yeasts Isolated from many extreme environments.</title>
        <authorList>
            <person name="Coleine C."/>
            <person name="Stajich J.E."/>
            <person name="Selbmann L."/>
        </authorList>
    </citation>
    <scope>NUCLEOTIDE SEQUENCE</scope>
    <source>
        <strain evidence="2">CCFEE 5401</strain>
    </source>
</reference>
<name>A0AAN7TVW1_9PEZI</name>
<sequence length="401" mass="42338">MRLPWITAFVALRAGLAASRTNYSASDDSSSSSQCLVFGVDYQSDQSYFINSASTANFTLVEQFANCGNTSAHILFVNDETLDEYECTMVLTAPEDVSQMSSCPVKQGSLSSGNYTIITMGTDAEGDPFAYQRDFFLSIGAQATVTVTSTADWTVIVQSTSTVKVTSTVTQTSTVSNDNTVTSNVAGTLTLTPSPVLVPETNMLTATFYSWTTTRTVLTATTTPSCTVPPRAQSGDDWLRFKPTAVSLPPGLQIQSAGGHPKAREVMAAPPDARAGAQKQSKGLHLHKRAPNAATVTSTTTVGGTKTTTLSAKPTTITETDATTAVHVTTSAAQTLFATEITTITGAVPTETSIELLYQRDYISKTMSITWTKTLTSTPAAMASSCACAGGNFGYGYGGYW</sequence>
<keyword evidence="1" id="KW-0732">Signal</keyword>